<evidence type="ECO:0000313" key="5">
    <source>
        <dbReference type="Proteomes" id="UP000658997"/>
    </source>
</evidence>
<accession>A0A1K0G0Y0</accession>
<name>A0A1K0G0Y0_9BASI</name>
<evidence type="ECO:0000313" key="3">
    <source>
        <dbReference type="EMBL" id="SYW86161.1"/>
    </source>
</evidence>
<proteinExistence type="predicted"/>
<dbReference type="EMBL" id="ULHB01000232">
    <property type="protein sequence ID" value="SYW86161.1"/>
    <property type="molecule type" value="Genomic_DNA"/>
</dbReference>
<dbReference type="Proteomes" id="UP000179920">
    <property type="component" value="Chromosome IV"/>
</dbReference>
<sequence length="222" mass="24645">MYTLTPLPWSTSISLADLDSDKLLHLLLQSVPSAQTRPDLDELDPNEDELWDELRATPAPPTALYFPHLDTTQYRSQALYGSESLSLEKQGMLENIGALFCPFKSRRMDQEDDSTTIQSEDTPSPAPSTTAVESDVEEELQVEYMVIAERCVTVRTTTAASAASQEKGKAGRAPSRRKRRSTVSASAGVLTSSPVILRRRTQIVGMSGEKRRKRRRAMPGFK</sequence>
<feature type="region of interest" description="Disordered" evidence="1">
    <location>
        <begin position="109"/>
        <end position="135"/>
    </location>
</feature>
<evidence type="ECO:0000313" key="2">
    <source>
        <dbReference type="EMBL" id="SAM80274.1"/>
    </source>
</evidence>
<dbReference type="Proteomes" id="UP000658997">
    <property type="component" value="Unassembled WGS sequence"/>
</dbReference>
<gene>
    <name evidence="3" type="ORF">UBRO2_05881</name>
    <name evidence="2" type="ORF">UBRO_02370</name>
</gene>
<feature type="compositionally biased region" description="Basic residues" evidence="1">
    <location>
        <begin position="210"/>
        <end position="222"/>
    </location>
</feature>
<protein>
    <submittedName>
        <fullName evidence="2">Uncharacterized protein</fullName>
    </submittedName>
</protein>
<reference evidence="2" key="1">
    <citation type="submission" date="2016-04" db="EMBL/GenBank/DDBJ databases">
        <authorList>
            <person name="Evans L.H."/>
            <person name="Alamgir A."/>
            <person name="Owens N."/>
            <person name="Weber N.D."/>
            <person name="Virtaneva K."/>
            <person name="Barbian K."/>
            <person name="Babar A."/>
            <person name="Rosenke K."/>
        </authorList>
    </citation>
    <scope>NUCLEOTIDE SEQUENCE</scope>
    <source>
        <strain evidence="2">UB2112</strain>
    </source>
</reference>
<feature type="compositionally biased region" description="Polar residues" evidence="1">
    <location>
        <begin position="182"/>
        <end position="194"/>
    </location>
</feature>
<dbReference type="AlphaFoldDB" id="A0A1K0G0Y0"/>
<dbReference type="EMBL" id="LT558120">
    <property type="protein sequence ID" value="SAM80274.1"/>
    <property type="molecule type" value="Genomic_DNA"/>
</dbReference>
<organism evidence="2 4">
    <name type="scientific">Ustilago bromivora</name>
    <dbReference type="NCBI Taxonomy" id="307758"/>
    <lineage>
        <taxon>Eukaryota</taxon>
        <taxon>Fungi</taxon>
        <taxon>Dikarya</taxon>
        <taxon>Basidiomycota</taxon>
        <taxon>Ustilaginomycotina</taxon>
        <taxon>Ustilaginomycetes</taxon>
        <taxon>Ustilaginales</taxon>
        <taxon>Ustilaginaceae</taxon>
        <taxon>Ustilago</taxon>
    </lineage>
</organism>
<evidence type="ECO:0000256" key="1">
    <source>
        <dbReference type="SAM" id="MobiDB-lite"/>
    </source>
</evidence>
<reference evidence="3" key="3">
    <citation type="submission" date="2018-08" db="EMBL/GenBank/DDBJ databases">
        <authorList>
            <person name="Guldener U."/>
        </authorList>
    </citation>
    <scope>NUCLEOTIDE SEQUENCE</scope>
    <source>
        <strain evidence="3">UB2</strain>
    </source>
</reference>
<reference evidence="4" key="2">
    <citation type="submission" date="2016-04" db="EMBL/GenBank/DDBJ databases">
        <authorList>
            <person name="Guldener U."/>
            <person name="Guldener U."/>
        </authorList>
    </citation>
    <scope>NUCLEOTIDE SEQUENCE [LARGE SCALE GENOMIC DNA]</scope>
    <source>
        <strain evidence="4">UB2112</strain>
    </source>
</reference>
<feature type="region of interest" description="Disordered" evidence="1">
    <location>
        <begin position="157"/>
        <end position="222"/>
    </location>
</feature>
<evidence type="ECO:0000313" key="4">
    <source>
        <dbReference type="Proteomes" id="UP000179920"/>
    </source>
</evidence>
<keyword evidence="5" id="KW-1185">Reference proteome</keyword>
<feature type="compositionally biased region" description="Polar residues" evidence="1">
    <location>
        <begin position="115"/>
        <end position="132"/>
    </location>
</feature>